<dbReference type="EMBL" id="JACHWS010000005">
    <property type="protein sequence ID" value="MBB3039912.1"/>
    <property type="molecule type" value="Genomic_DNA"/>
</dbReference>
<reference evidence="1 2" key="1">
    <citation type="submission" date="2020-08" db="EMBL/GenBank/DDBJ databases">
        <title>Sequencing the genomes of 1000 actinobacteria strains.</title>
        <authorList>
            <person name="Klenk H.-P."/>
        </authorList>
    </citation>
    <scope>NUCLEOTIDE SEQUENCE [LARGE SCALE GENOMIC DNA]</scope>
    <source>
        <strain evidence="1 2">DSM 45258</strain>
    </source>
</reference>
<sequence length="126" mass="13787">MPFPVVLARFNRHVTNRLAMLAAGRVPGYGIVVHKGRRSGNVYQTPVNVFPDGSGGYRIALTYGTGSDWVRNVLAAGECTLETRGTAVTLVNPVVETDRRYGWAPPFARLVLRAINAPHCLHCRAE</sequence>
<dbReference type="AlphaFoldDB" id="A0A839RSJ9"/>
<dbReference type="RefSeq" id="WP_083962100.1">
    <property type="nucleotide sequence ID" value="NZ_BDDI01000002.1"/>
</dbReference>
<dbReference type="InterPro" id="IPR012349">
    <property type="entry name" value="Split_barrel_FMN-bd"/>
</dbReference>
<evidence type="ECO:0000313" key="2">
    <source>
        <dbReference type="Proteomes" id="UP000567922"/>
    </source>
</evidence>
<comment type="caution">
    <text evidence="1">The sequence shown here is derived from an EMBL/GenBank/DDBJ whole genome shotgun (WGS) entry which is preliminary data.</text>
</comment>
<accession>A0A839RSJ9</accession>
<protein>
    <submittedName>
        <fullName evidence="1">Deazaflavin-dependent oxidoreductase (Nitroreductase family)</fullName>
    </submittedName>
</protein>
<dbReference type="OrthoDB" id="3778270at2"/>
<proteinExistence type="predicted"/>
<name>A0A839RSJ9_9ACTN</name>
<dbReference type="GO" id="GO:0016491">
    <property type="term" value="F:oxidoreductase activity"/>
    <property type="evidence" value="ECO:0007669"/>
    <property type="project" value="InterPro"/>
</dbReference>
<dbReference type="Gene3D" id="2.30.110.10">
    <property type="entry name" value="Electron Transport, Fmn-binding Protein, Chain A"/>
    <property type="match status" value="1"/>
</dbReference>
<organism evidence="1 2">
    <name type="scientific">Hoyosella altamirensis</name>
    <dbReference type="NCBI Taxonomy" id="616997"/>
    <lineage>
        <taxon>Bacteria</taxon>
        <taxon>Bacillati</taxon>
        <taxon>Actinomycetota</taxon>
        <taxon>Actinomycetes</taxon>
        <taxon>Mycobacteriales</taxon>
        <taxon>Hoyosellaceae</taxon>
        <taxon>Hoyosella</taxon>
    </lineage>
</organism>
<dbReference type="InterPro" id="IPR004378">
    <property type="entry name" value="F420H2_quin_Rdtase"/>
</dbReference>
<dbReference type="NCBIfam" id="TIGR00026">
    <property type="entry name" value="hi_GC_TIGR00026"/>
    <property type="match status" value="1"/>
</dbReference>
<dbReference type="Proteomes" id="UP000567922">
    <property type="component" value="Unassembled WGS sequence"/>
</dbReference>
<evidence type="ECO:0000313" key="1">
    <source>
        <dbReference type="EMBL" id="MBB3039912.1"/>
    </source>
</evidence>
<gene>
    <name evidence="1" type="ORF">FHU29_004402</name>
</gene>
<keyword evidence="2" id="KW-1185">Reference proteome</keyword>